<accession>A0AAD8PEY5</accession>
<dbReference type="SUPFAM" id="SSF48452">
    <property type="entry name" value="TPR-like"/>
    <property type="match status" value="2"/>
</dbReference>
<dbReference type="AlphaFoldDB" id="A0AAD8PEY5"/>
<reference evidence="4" key="1">
    <citation type="submission" date="2023-08" db="EMBL/GenBank/DDBJ databases">
        <title>Draft sequence of the Babesia gibsoni genome.</title>
        <authorList>
            <person name="Yamagishi J.Y."/>
            <person name="Xuan X.X."/>
        </authorList>
    </citation>
    <scope>NUCLEOTIDE SEQUENCE</scope>
    <source>
        <strain evidence="4">Azabu</strain>
    </source>
</reference>
<dbReference type="InterPro" id="IPR031101">
    <property type="entry name" value="Ctr9"/>
</dbReference>
<feature type="coiled-coil region" evidence="3">
    <location>
        <begin position="933"/>
        <end position="963"/>
    </location>
</feature>
<evidence type="ECO:0000256" key="1">
    <source>
        <dbReference type="ARBA" id="ARBA00022737"/>
    </source>
</evidence>
<keyword evidence="2" id="KW-0802">TPR repeat</keyword>
<comment type="caution">
    <text evidence="4">The sequence shown here is derived from an EMBL/GenBank/DDBJ whole genome shotgun (WGS) entry which is preliminary data.</text>
</comment>
<proteinExistence type="predicted"/>
<dbReference type="PANTHER" id="PTHR14027">
    <property type="entry name" value="RNA POLYMERASE-ASSOCIATED PROTEIN CTR9"/>
    <property type="match status" value="1"/>
</dbReference>
<keyword evidence="1" id="KW-0677">Repeat</keyword>
<evidence type="ECO:0000313" key="5">
    <source>
        <dbReference type="Proteomes" id="UP001230268"/>
    </source>
</evidence>
<dbReference type="Proteomes" id="UP001230268">
    <property type="component" value="Unassembled WGS sequence"/>
</dbReference>
<dbReference type="EMBL" id="JAVEPI010000001">
    <property type="protein sequence ID" value="KAK1444127.1"/>
    <property type="molecule type" value="Genomic_DNA"/>
</dbReference>
<dbReference type="GO" id="GO:0006368">
    <property type="term" value="P:transcription elongation by RNA polymerase II"/>
    <property type="evidence" value="ECO:0007669"/>
    <property type="project" value="TreeGrafter"/>
</dbReference>
<evidence type="ECO:0000256" key="3">
    <source>
        <dbReference type="SAM" id="Coils"/>
    </source>
</evidence>
<dbReference type="Pfam" id="PF13432">
    <property type="entry name" value="TPR_16"/>
    <property type="match status" value="1"/>
</dbReference>
<dbReference type="SMART" id="SM00028">
    <property type="entry name" value="TPR"/>
    <property type="match status" value="5"/>
</dbReference>
<evidence type="ECO:0000256" key="2">
    <source>
        <dbReference type="ARBA" id="ARBA00022803"/>
    </source>
</evidence>
<keyword evidence="5" id="KW-1185">Reference proteome</keyword>
<keyword evidence="3" id="KW-0175">Coiled coil</keyword>
<dbReference type="GO" id="GO:0006355">
    <property type="term" value="P:regulation of DNA-templated transcription"/>
    <property type="evidence" value="ECO:0007669"/>
    <property type="project" value="InterPro"/>
</dbReference>
<dbReference type="InterPro" id="IPR019734">
    <property type="entry name" value="TPR_rpt"/>
</dbReference>
<dbReference type="Gene3D" id="1.25.40.10">
    <property type="entry name" value="Tetratricopeptide repeat domain"/>
    <property type="match status" value="3"/>
</dbReference>
<sequence>MNIGLDSGFVLPLKRQQSLSVSEGAGNCLWLSQEKIIAPNIDRLRSTLKAESASLKYWILLAFSYRNGGDLEIFESLLKEAEARLDATSKGTEHYTWNVAMGHCHLSNIIHHHQSDEGAKAKECFQSAISSRPYSISAVIYYANMLILENNYANASVYYTRALVLCNYLETLLTICREFGNPPKNEMQCEYYQLDIQLKHIKALVIFALACCKYFTFDMDDAHTLLEASLRVKRTPQALRLRGAMAAIHLLEKHEETDVEGSHESSQSSPHVSFENMVNEWSEATCEAYLLDPSSGIGRIHLSEFLFQRGMIDECENKLSGIKRNSLPPQLHADLTYQLAKCAHAKGDMSKAFSLYGNVLNRKTDFITARVQLIKAAIGSGNLAAAREQCELLSKHNYKSFEFLRLNGLTYLFSACETMDDSREKLLKAEPIAPDIDITSTLNNIQTDVGRLVEERLYKALGALEEAKALEPEDKLSQQYYISCVELLISRGRDNLVPKLREAYIQYNKLWDTGNSVEFRNNDAVLALRSRKWNESLSKLSRLWEEIESSPEVPEPTKITVQFNLALVHDEMGNMSKAHNLYSHLTREYPRYVSAWLRKSNLAFRRGDIDTAHRYLEQLKANHRKSADAWLYKAYQFFALGRFDECIEELRKLFRTINSATFDPYANTLFACALIRRSNRGGFGKLPKEVLNFARAGLRRHSLGNFYAANCIAIYLAHEGNLKASQESFGILLENQGNNTHMKYIANRNMGLLCAAMALGNEKQTEKGIYDRLRASKAHQHLQNALVHGKLNSDLHLIYSRFLYDCQRFEECSRFLESSRLVFPHDPTYLYNLVVVVDSTIWRHMRNSEKLSSATEVSKMLVQARFILSAAKSLMGICSEYPKMSSTHLQQICTRVKEKLIPHLNATLPQLEAASADKQKSRGKHIELQMSIQQANEARQLELERERRRAEEAERLLSEQLLKEASDIASEIAMSRPLPGSAEPPENN</sequence>
<name>A0AAD8PEY5_BABGI</name>
<evidence type="ECO:0000313" key="4">
    <source>
        <dbReference type="EMBL" id="KAK1444127.1"/>
    </source>
</evidence>
<dbReference type="InterPro" id="IPR011990">
    <property type="entry name" value="TPR-like_helical_dom_sf"/>
</dbReference>
<dbReference type="PANTHER" id="PTHR14027:SF2">
    <property type="entry name" value="RNA POLYMERASE-ASSOCIATED PROTEIN CTR9 HOMOLOG"/>
    <property type="match status" value="1"/>
</dbReference>
<organism evidence="4 5">
    <name type="scientific">Babesia gibsoni</name>
    <dbReference type="NCBI Taxonomy" id="33632"/>
    <lineage>
        <taxon>Eukaryota</taxon>
        <taxon>Sar</taxon>
        <taxon>Alveolata</taxon>
        <taxon>Apicomplexa</taxon>
        <taxon>Aconoidasida</taxon>
        <taxon>Piroplasmida</taxon>
        <taxon>Babesiidae</taxon>
        <taxon>Babesia</taxon>
    </lineage>
</organism>
<dbReference type="GO" id="GO:0000993">
    <property type="term" value="F:RNA polymerase II complex binding"/>
    <property type="evidence" value="ECO:0007669"/>
    <property type="project" value="TreeGrafter"/>
</dbReference>
<gene>
    <name evidence="4" type="ORF">BgAZ_100330</name>
</gene>
<protein>
    <submittedName>
        <fullName evidence="4">RNA polymerase-associated protein CTR9 like protein</fullName>
    </submittedName>
</protein>
<dbReference type="GO" id="GO:0016593">
    <property type="term" value="C:Cdc73/Paf1 complex"/>
    <property type="evidence" value="ECO:0007669"/>
    <property type="project" value="TreeGrafter"/>
</dbReference>